<dbReference type="InterPro" id="IPR004072">
    <property type="entry name" value="Vmron_rcpt_1"/>
</dbReference>
<reference evidence="12 13" key="1">
    <citation type="journal article" date="2020" name="Mol. Biol. Evol.">
        <title>Interspecific Gene Flow and the Evolution of Specialization in Black and White Rhinoceros.</title>
        <authorList>
            <person name="Moodley Y."/>
            <person name="Westbury M.V."/>
            <person name="Russo I.M."/>
            <person name="Gopalakrishnan S."/>
            <person name="Rakotoarivelo A."/>
            <person name="Olsen R.A."/>
            <person name="Prost S."/>
            <person name="Tunstall T."/>
            <person name="Ryder O.A."/>
            <person name="Dalen L."/>
            <person name="Bruford M.W."/>
        </authorList>
    </citation>
    <scope>NUCLEOTIDE SEQUENCE [LARGE SCALE GENOMIC DNA]</scope>
    <source>
        <strain evidence="12">SBR-YM</strain>
        <tissue evidence="12">Skin</tissue>
    </source>
</reference>
<comment type="subcellular location">
    <subcellularLocation>
        <location evidence="1 11">Cell membrane</location>
        <topology evidence="1 11">Multi-pass membrane protein</topology>
    </subcellularLocation>
</comment>
<organism evidence="12 13">
    <name type="scientific">Diceros bicornis minor</name>
    <name type="common">South-central black rhinoceros</name>
    <dbReference type="NCBI Taxonomy" id="77932"/>
    <lineage>
        <taxon>Eukaryota</taxon>
        <taxon>Metazoa</taxon>
        <taxon>Chordata</taxon>
        <taxon>Craniata</taxon>
        <taxon>Vertebrata</taxon>
        <taxon>Euteleostomi</taxon>
        <taxon>Mammalia</taxon>
        <taxon>Eutheria</taxon>
        <taxon>Laurasiatheria</taxon>
        <taxon>Perissodactyla</taxon>
        <taxon>Rhinocerotidae</taxon>
        <taxon>Diceros</taxon>
    </lineage>
</organism>
<keyword evidence="6 11" id="KW-1133">Transmembrane helix</keyword>
<keyword evidence="4 11" id="KW-0589">Pheromone response</keyword>
<keyword evidence="8 11" id="KW-0472">Membrane</keyword>
<dbReference type="GO" id="GO:0016503">
    <property type="term" value="F:pheromone receptor activity"/>
    <property type="evidence" value="ECO:0007669"/>
    <property type="project" value="InterPro"/>
</dbReference>
<keyword evidence="13" id="KW-1185">Reference proteome</keyword>
<comment type="similarity">
    <text evidence="2 11">Belongs to the G-protein coupled receptor 1 family.</text>
</comment>
<evidence type="ECO:0000256" key="3">
    <source>
        <dbReference type="ARBA" id="ARBA00022475"/>
    </source>
</evidence>
<dbReference type="GO" id="GO:0019236">
    <property type="term" value="P:response to pheromone"/>
    <property type="evidence" value="ECO:0007669"/>
    <property type="project" value="UniProtKB-KW"/>
</dbReference>
<evidence type="ECO:0000256" key="11">
    <source>
        <dbReference type="RuleBase" id="RU364061"/>
    </source>
</evidence>
<evidence type="ECO:0000313" key="12">
    <source>
        <dbReference type="EMBL" id="KAF5917041.1"/>
    </source>
</evidence>
<sequence length="106" mass="11942">MVSILHGLKERVKYILTNSLSHRSFPESRATQSILVLVSTFVSLCTLASVFHICLAVLINHPLWLVKLSILIAAHFATISPYILESLAQRRNISHGQLKEWPPGIW</sequence>
<gene>
    <name evidence="12" type="ORF">HPG69_013965</name>
</gene>
<evidence type="ECO:0000313" key="13">
    <source>
        <dbReference type="Proteomes" id="UP000551758"/>
    </source>
</evidence>
<keyword evidence="3 11" id="KW-1003">Cell membrane</keyword>
<dbReference type="EMBL" id="JACDTQ010002604">
    <property type="protein sequence ID" value="KAF5917041.1"/>
    <property type="molecule type" value="Genomic_DNA"/>
</dbReference>
<comment type="caution">
    <text evidence="11">Lacks conserved residue(s) required for the propagation of feature annotation.</text>
</comment>
<evidence type="ECO:0000256" key="2">
    <source>
        <dbReference type="ARBA" id="ARBA00010663"/>
    </source>
</evidence>
<keyword evidence="7 11" id="KW-0297">G-protein coupled receptor</keyword>
<dbReference type="Proteomes" id="UP000551758">
    <property type="component" value="Unassembled WGS sequence"/>
</dbReference>
<evidence type="ECO:0000256" key="9">
    <source>
        <dbReference type="ARBA" id="ARBA00023170"/>
    </source>
</evidence>
<dbReference type="Pfam" id="PF03402">
    <property type="entry name" value="V1R"/>
    <property type="match status" value="1"/>
</dbReference>
<protein>
    <recommendedName>
        <fullName evidence="11">Vomeronasal type-1 receptor</fullName>
    </recommendedName>
</protein>
<proteinExistence type="inferred from homology"/>
<dbReference type="AlphaFoldDB" id="A0A7J7EN33"/>
<evidence type="ECO:0000256" key="6">
    <source>
        <dbReference type="ARBA" id="ARBA00022989"/>
    </source>
</evidence>
<keyword evidence="10 11" id="KW-0807">Transducer</keyword>
<comment type="caution">
    <text evidence="12">The sequence shown here is derived from an EMBL/GenBank/DDBJ whole genome shotgun (WGS) entry which is preliminary data.</text>
</comment>
<evidence type="ECO:0000256" key="8">
    <source>
        <dbReference type="ARBA" id="ARBA00023136"/>
    </source>
</evidence>
<accession>A0A7J7EN33</accession>
<name>A0A7J7EN33_DICBM</name>
<keyword evidence="9 11" id="KW-0675">Receptor</keyword>
<evidence type="ECO:0000256" key="1">
    <source>
        <dbReference type="ARBA" id="ARBA00004651"/>
    </source>
</evidence>
<keyword evidence="5 11" id="KW-0812">Transmembrane</keyword>
<dbReference type="PANTHER" id="PTHR24062">
    <property type="entry name" value="VOMERONASAL TYPE-1 RECEPTOR"/>
    <property type="match status" value="1"/>
</dbReference>
<evidence type="ECO:0000256" key="4">
    <source>
        <dbReference type="ARBA" id="ARBA00022507"/>
    </source>
</evidence>
<evidence type="ECO:0000256" key="5">
    <source>
        <dbReference type="ARBA" id="ARBA00022692"/>
    </source>
</evidence>
<feature type="transmembrane region" description="Helical" evidence="11">
    <location>
        <begin position="64"/>
        <end position="84"/>
    </location>
</feature>
<feature type="transmembrane region" description="Helical" evidence="11">
    <location>
        <begin position="34"/>
        <end position="58"/>
    </location>
</feature>
<dbReference type="GO" id="GO:0005886">
    <property type="term" value="C:plasma membrane"/>
    <property type="evidence" value="ECO:0007669"/>
    <property type="project" value="UniProtKB-SubCell"/>
</dbReference>
<evidence type="ECO:0000256" key="10">
    <source>
        <dbReference type="ARBA" id="ARBA00023224"/>
    </source>
</evidence>
<evidence type="ECO:0000256" key="7">
    <source>
        <dbReference type="ARBA" id="ARBA00023040"/>
    </source>
</evidence>